<dbReference type="EMBL" id="CP063088">
    <property type="protein sequence ID" value="QOR00447.1"/>
    <property type="molecule type" value="Genomic_DNA"/>
</dbReference>
<gene>
    <name evidence="3" type="ORF">HW242_07080</name>
</gene>
<dbReference type="InterPro" id="IPR036291">
    <property type="entry name" value="NAD(P)-bd_dom_sf"/>
</dbReference>
<dbReference type="InterPro" id="IPR002347">
    <property type="entry name" value="SDR_fam"/>
</dbReference>
<reference evidence="3 4" key="1">
    <citation type="submission" date="2020-10" db="EMBL/GenBank/DDBJ databases">
        <title>Campylobacter and Helicobacter PacBio genomes.</title>
        <authorList>
            <person name="Lane C."/>
        </authorList>
    </citation>
    <scope>NUCLEOTIDE SEQUENCE [LARGE SCALE GENOMIC DNA]</scope>
    <source>
        <strain evidence="3 4">2014D-0218</strain>
    </source>
</reference>
<dbReference type="Pfam" id="PF13561">
    <property type="entry name" value="adh_short_C2"/>
    <property type="match status" value="1"/>
</dbReference>
<comment type="similarity">
    <text evidence="1">Belongs to the short-chain dehydrogenases/reductases (SDR) family.</text>
</comment>
<evidence type="ECO:0000256" key="2">
    <source>
        <dbReference type="ARBA" id="ARBA00023002"/>
    </source>
</evidence>
<proteinExistence type="inferred from homology"/>
<dbReference type="SUPFAM" id="SSF51735">
    <property type="entry name" value="NAD(P)-binding Rossmann-fold domains"/>
    <property type="match status" value="1"/>
</dbReference>
<keyword evidence="2" id="KW-0560">Oxidoreductase</keyword>
<dbReference type="Gene3D" id="3.40.50.720">
    <property type="entry name" value="NAD(P)-binding Rossmann-like Domain"/>
    <property type="match status" value="1"/>
</dbReference>
<evidence type="ECO:0000313" key="3">
    <source>
        <dbReference type="EMBL" id="QOR00447.1"/>
    </source>
</evidence>
<dbReference type="Proteomes" id="UP000594890">
    <property type="component" value="Chromosome"/>
</dbReference>
<dbReference type="PRINTS" id="PR00081">
    <property type="entry name" value="GDHRDH"/>
</dbReference>
<organism evidence="3 4">
    <name type="scientific">Campylobacter lari</name>
    <dbReference type="NCBI Taxonomy" id="201"/>
    <lineage>
        <taxon>Bacteria</taxon>
        <taxon>Pseudomonadati</taxon>
        <taxon>Campylobacterota</taxon>
        <taxon>Epsilonproteobacteria</taxon>
        <taxon>Campylobacterales</taxon>
        <taxon>Campylobacteraceae</taxon>
        <taxon>Campylobacter</taxon>
    </lineage>
</organism>
<name>A0A7M1MJN8_CAMLA</name>
<dbReference type="PANTHER" id="PTHR43477:SF1">
    <property type="entry name" value="DIHYDROANTICAPSIN 7-DEHYDROGENASE"/>
    <property type="match status" value="1"/>
</dbReference>
<evidence type="ECO:0000313" key="4">
    <source>
        <dbReference type="Proteomes" id="UP000594890"/>
    </source>
</evidence>
<dbReference type="CDD" id="cd05233">
    <property type="entry name" value="SDR_c"/>
    <property type="match status" value="1"/>
</dbReference>
<dbReference type="GO" id="GO:0016491">
    <property type="term" value="F:oxidoreductase activity"/>
    <property type="evidence" value="ECO:0007669"/>
    <property type="project" value="UniProtKB-KW"/>
</dbReference>
<protein>
    <submittedName>
        <fullName evidence="3">SDR family oxidoreductase</fullName>
    </submittedName>
</protein>
<evidence type="ECO:0000256" key="1">
    <source>
        <dbReference type="ARBA" id="ARBA00006484"/>
    </source>
</evidence>
<accession>A0A7M1MJN8</accession>
<dbReference type="AlphaFoldDB" id="A0A7M1MJN8"/>
<dbReference type="InterPro" id="IPR051122">
    <property type="entry name" value="SDR_DHRS6-like"/>
</dbReference>
<sequence>MFKENLFKNKSFIITGASSGIGAHISLTLNKLGAKIIAIGRDKNKLLSQKKQAKNPDDFIIISKDLSNFENIDKWTLELAKEYEGFNGAVLAAGIAQPLGINSPYYTDSAKEIFNINYFGNLQILKGLINKKAKTKDGASFIWISSTASKTPGKGLSSYGASKAAINAAVKSIALEIAPKYRINSILPGFIKTPLTEIGFDSEPFENSYPLGIGKVENISPLVCFLLSNASSWITGQEIIIDGGGESL</sequence>
<dbReference type="PANTHER" id="PTHR43477">
    <property type="entry name" value="DIHYDROANTICAPSIN 7-DEHYDROGENASE"/>
    <property type="match status" value="1"/>
</dbReference>